<name>A0ACC3MP36_9PEZI</name>
<accession>A0ACC3MP36</accession>
<reference evidence="1" key="1">
    <citation type="submission" date="2023-07" db="EMBL/GenBank/DDBJ databases">
        <title>Black Yeasts Isolated from many extreme environments.</title>
        <authorList>
            <person name="Coleine C."/>
            <person name="Stajich J.E."/>
            <person name="Selbmann L."/>
        </authorList>
    </citation>
    <scope>NUCLEOTIDE SEQUENCE</scope>
    <source>
        <strain evidence="1">CCFEE 5714</strain>
    </source>
</reference>
<sequence length="212" mass="24231">MPLHYGERWTAFKRLQQEIIKKTTDQSILVWTERRLLEPPQIVSTLAPGPRDFKRFEGTIERCQLFTSPFAMTNNGLEIRTKSSMVQAENIPPMLSNLRRSFGDDIYLLTTNYARRRHLSGEWIPMEIPLSHRGSGVYQRLTHGYLEDILGTLPRLELVEKTIYIRDSLSEVVDQTQPNEGLWIHPKHLAISAETSEAGSSSHASSPDSLTE</sequence>
<protein>
    <submittedName>
        <fullName evidence="1">Uncharacterized protein</fullName>
    </submittedName>
</protein>
<dbReference type="EMBL" id="JAUTXU010000189">
    <property type="protein sequence ID" value="KAK3700135.1"/>
    <property type="molecule type" value="Genomic_DNA"/>
</dbReference>
<proteinExistence type="predicted"/>
<gene>
    <name evidence="1" type="ORF">LTR37_016138</name>
</gene>
<comment type="caution">
    <text evidence="1">The sequence shown here is derived from an EMBL/GenBank/DDBJ whole genome shotgun (WGS) entry which is preliminary data.</text>
</comment>
<evidence type="ECO:0000313" key="1">
    <source>
        <dbReference type="EMBL" id="KAK3700135.1"/>
    </source>
</evidence>
<keyword evidence="2" id="KW-1185">Reference proteome</keyword>
<organism evidence="1 2">
    <name type="scientific">Vermiconidia calcicola</name>
    <dbReference type="NCBI Taxonomy" id="1690605"/>
    <lineage>
        <taxon>Eukaryota</taxon>
        <taxon>Fungi</taxon>
        <taxon>Dikarya</taxon>
        <taxon>Ascomycota</taxon>
        <taxon>Pezizomycotina</taxon>
        <taxon>Dothideomycetes</taxon>
        <taxon>Dothideomycetidae</taxon>
        <taxon>Mycosphaerellales</taxon>
        <taxon>Extremaceae</taxon>
        <taxon>Vermiconidia</taxon>
    </lineage>
</organism>
<dbReference type="Proteomes" id="UP001281147">
    <property type="component" value="Unassembled WGS sequence"/>
</dbReference>
<evidence type="ECO:0000313" key="2">
    <source>
        <dbReference type="Proteomes" id="UP001281147"/>
    </source>
</evidence>